<keyword evidence="2" id="KW-0472">Membrane</keyword>
<dbReference type="EMBL" id="JAUCMV010000001">
    <property type="protein sequence ID" value="KAK0424017.1"/>
    <property type="molecule type" value="Genomic_DNA"/>
</dbReference>
<keyword evidence="2" id="KW-0812">Transmembrane</keyword>
<comment type="caution">
    <text evidence="3">The sequence shown here is derived from an EMBL/GenBank/DDBJ whole genome shotgun (WGS) entry which is preliminary data.</text>
</comment>
<dbReference type="Proteomes" id="UP001175271">
    <property type="component" value="Unassembled WGS sequence"/>
</dbReference>
<evidence type="ECO:0000256" key="1">
    <source>
        <dbReference type="SAM" id="MobiDB-lite"/>
    </source>
</evidence>
<reference evidence="3" key="1">
    <citation type="submission" date="2023-06" db="EMBL/GenBank/DDBJ databases">
        <title>Genomic analysis of the entomopathogenic nematode Steinernema hermaphroditum.</title>
        <authorList>
            <person name="Schwarz E.M."/>
            <person name="Heppert J.K."/>
            <person name="Baniya A."/>
            <person name="Schwartz H.T."/>
            <person name="Tan C.-H."/>
            <person name="Antoshechkin I."/>
            <person name="Sternberg P.W."/>
            <person name="Goodrich-Blair H."/>
            <person name="Dillman A.R."/>
        </authorList>
    </citation>
    <scope>NUCLEOTIDE SEQUENCE</scope>
    <source>
        <strain evidence="3">PS9179</strain>
        <tissue evidence="3">Whole animal</tissue>
    </source>
</reference>
<evidence type="ECO:0000313" key="4">
    <source>
        <dbReference type="Proteomes" id="UP001175271"/>
    </source>
</evidence>
<feature type="transmembrane region" description="Helical" evidence="2">
    <location>
        <begin position="200"/>
        <end position="218"/>
    </location>
</feature>
<feature type="compositionally biased region" description="Basic and acidic residues" evidence="1">
    <location>
        <begin position="1"/>
        <end position="15"/>
    </location>
</feature>
<evidence type="ECO:0000313" key="3">
    <source>
        <dbReference type="EMBL" id="KAK0424017.1"/>
    </source>
</evidence>
<protein>
    <submittedName>
        <fullName evidence="3">Uncharacterized protein</fullName>
    </submittedName>
</protein>
<keyword evidence="4" id="KW-1185">Reference proteome</keyword>
<evidence type="ECO:0000256" key="2">
    <source>
        <dbReference type="SAM" id="Phobius"/>
    </source>
</evidence>
<gene>
    <name evidence="3" type="ORF">QR680_008458</name>
</gene>
<sequence>MPPKKQAESDVEDRPLSPTKGRRMKAAASKSPGRGRPATPKTPKKTPRSASRGRPPSASRKALTEPAPPRPASRSGTRGAAKKEKEVKLTNKTIVVETTPVLPKSTRITRSVESRSILKATPKIETRSSRSRAEALTANTAGTSISVAAQMTSEEEKALRRRITAAASVSPSVPSRAREVARETAVNAKNVACRVVCSNAFKVVLGIFILFTAYYFVLKYFPNIHKDSAVYITNNYYYVRDQAAEGFNKAYQSLPSFQFNQQSGASTATPAKPVSEN</sequence>
<accession>A0AA39IIX5</accession>
<proteinExistence type="predicted"/>
<feature type="compositionally biased region" description="Low complexity" evidence="1">
    <location>
        <begin position="48"/>
        <end position="61"/>
    </location>
</feature>
<keyword evidence="2" id="KW-1133">Transmembrane helix</keyword>
<organism evidence="3 4">
    <name type="scientific">Steinernema hermaphroditum</name>
    <dbReference type="NCBI Taxonomy" id="289476"/>
    <lineage>
        <taxon>Eukaryota</taxon>
        <taxon>Metazoa</taxon>
        <taxon>Ecdysozoa</taxon>
        <taxon>Nematoda</taxon>
        <taxon>Chromadorea</taxon>
        <taxon>Rhabditida</taxon>
        <taxon>Tylenchina</taxon>
        <taxon>Panagrolaimomorpha</taxon>
        <taxon>Strongyloidoidea</taxon>
        <taxon>Steinernematidae</taxon>
        <taxon>Steinernema</taxon>
    </lineage>
</organism>
<dbReference type="AlphaFoldDB" id="A0AA39IIX5"/>
<feature type="region of interest" description="Disordered" evidence="1">
    <location>
        <begin position="1"/>
        <end position="86"/>
    </location>
</feature>
<name>A0AA39IIX5_9BILA</name>